<feature type="compositionally biased region" description="Basic and acidic residues" evidence="11">
    <location>
        <begin position="446"/>
        <end position="461"/>
    </location>
</feature>
<evidence type="ECO:0000259" key="13">
    <source>
        <dbReference type="PROSITE" id="PS50868"/>
    </source>
</evidence>
<proteinExistence type="predicted"/>
<comment type="catalytic activity">
    <reaction evidence="9">
        <text>N(6)-methyl-L-lysyl(4)-[histone H3] + S-adenosyl-L-methionine = N(6),N(6)-dimethyl-L-lysyl(4)-[histone H3] + S-adenosyl-L-homocysteine + H(+)</text>
        <dbReference type="Rhea" id="RHEA:60268"/>
        <dbReference type="Rhea" id="RHEA-COMP:15540"/>
        <dbReference type="Rhea" id="RHEA-COMP:15543"/>
        <dbReference type="ChEBI" id="CHEBI:15378"/>
        <dbReference type="ChEBI" id="CHEBI:57856"/>
        <dbReference type="ChEBI" id="CHEBI:59789"/>
        <dbReference type="ChEBI" id="CHEBI:61929"/>
        <dbReference type="ChEBI" id="CHEBI:61976"/>
    </reaction>
</comment>
<evidence type="ECO:0000256" key="11">
    <source>
        <dbReference type="SAM" id="MobiDB-lite"/>
    </source>
</evidence>
<dbReference type="Proteomes" id="UP001153069">
    <property type="component" value="Unassembled WGS sequence"/>
</dbReference>
<feature type="region of interest" description="Disordered" evidence="11">
    <location>
        <begin position="442"/>
        <end position="461"/>
    </location>
</feature>
<keyword evidence="6" id="KW-0156">Chromatin regulator</keyword>
<dbReference type="InterPro" id="IPR044570">
    <property type="entry name" value="Set1-like"/>
</dbReference>
<gene>
    <name evidence="14" type="ORF">SEMRO_59_G034120.1</name>
</gene>
<evidence type="ECO:0000256" key="6">
    <source>
        <dbReference type="ARBA" id="ARBA00022853"/>
    </source>
</evidence>
<evidence type="ECO:0000259" key="12">
    <source>
        <dbReference type="PROSITE" id="PS50280"/>
    </source>
</evidence>
<evidence type="ECO:0000256" key="4">
    <source>
        <dbReference type="ARBA" id="ARBA00022679"/>
    </source>
</evidence>
<protein>
    <recommendedName>
        <fullName evidence="2">[histone H3]-lysine(4) N-trimethyltransferase</fullName>
        <ecNumber evidence="2">2.1.1.354</ecNumber>
    </recommendedName>
</protein>
<evidence type="ECO:0000313" key="14">
    <source>
        <dbReference type="EMBL" id="CAB9499359.1"/>
    </source>
</evidence>
<keyword evidence="5" id="KW-0949">S-adenosyl-L-methionine</keyword>
<dbReference type="OrthoDB" id="308383at2759"/>
<dbReference type="SMART" id="SM00317">
    <property type="entry name" value="SET"/>
    <property type="match status" value="1"/>
</dbReference>
<feature type="domain" description="SET" evidence="12">
    <location>
        <begin position="876"/>
        <end position="993"/>
    </location>
</feature>
<evidence type="ECO:0000256" key="8">
    <source>
        <dbReference type="ARBA" id="ARBA00047571"/>
    </source>
</evidence>
<dbReference type="AlphaFoldDB" id="A0A9N8DAZ5"/>
<dbReference type="Gene3D" id="2.170.270.10">
    <property type="entry name" value="SET domain"/>
    <property type="match status" value="1"/>
</dbReference>
<feature type="region of interest" description="Disordered" evidence="11">
    <location>
        <begin position="234"/>
        <end position="314"/>
    </location>
</feature>
<evidence type="ECO:0000313" key="15">
    <source>
        <dbReference type="Proteomes" id="UP001153069"/>
    </source>
</evidence>
<dbReference type="Pfam" id="PF00856">
    <property type="entry name" value="SET"/>
    <property type="match status" value="1"/>
</dbReference>
<name>A0A9N8DAZ5_9STRA</name>
<dbReference type="GO" id="GO:0048188">
    <property type="term" value="C:Set1C/COMPASS complex"/>
    <property type="evidence" value="ECO:0007669"/>
    <property type="project" value="TreeGrafter"/>
</dbReference>
<dbReference type="GO" id="GO:0140999">
    <property type="term" value="F:histone H3K4 trimethyltransferase activity"/>
    <property type="evidence" value="ECO:0007669"/>
    <property type="project" value="UniProtKB-EC"/>
</dbReference>
<evidence type="ECO:0000256" key="10">
    <source>
        <dbReference type="ARBA" id="ARBA00049129"/>
    </source>
</evidence>
<comment type="catalytic activity">
    <reaction evidence="8">
        <text>L-lysyl(4)-[histone H3] + 3 S-adenosyl-L-methionine = N(6),N(6),N(6)-trimethyl-L-lysyl(4)-[histone H3] + 3 S-adenosyl-L-homocysteine + 3 H(+)</text>
        <dbReference type="Rhea" id="RHEA:60260"/>
        <dbReference type="Rhea" id="RHEA-COMP:15537"/>
        <dbReference type="Rhea" id="RHEA-COMP:15547"/>
        <dbReference type="ChEBI" id="CHEBI:15378"/>
        <dbReference type="ChEBI" id="CHEBI:29969"/>
        <dbReference type="ChEBI" id="CHEBI:57856"/>
        <dbReference type="ChEBI" id="CHEBI:59789"/>
        <dbReference type="ChEBI" id="CHEBI:61961"/>
        <dbReference type="EC" id="2.1.1.354"/>
    </reaction>
</comment>
<dbReference type="InterPro" id="IPR001214">
    <property type="entry name" value="SET_dom"/>
</dbReference>
<reference evidence="14" key="1">
    <citation type="submission" date="2020-06" db="EMBL/GenBank/DDBJ databases">
        <authorList>
            <consortium name="Plant Systems Biology data submission"/>
        </authorList>
    </citation>
    <scope>NUCLEOTIDE SEQUENCE</scope>
    <source>
        <strain evidence="14">D6</strain>
    </source>
</reference>
<evidence type="ECO:0000256" key="5">
    <source>
        <dbReference type="ARBA" id="ARBA00022691"/>
    </source>
</evidence>
<dbReference type="InterPro" id="IPR003616">
    <property type="entry name" value="Post-SET_dom"/>
</dbReference>
<feature type="compositionally biased region" description="Basic residues" evidence="11">
    <location>
        <begin position="705"/>
        <end position="719"/>
    </location>
</feature>
<evidence type="ECO:0000256" key="3">
    <source>
        <dbReference type="ARBA" id="ARBA00022603"/>
    </source>
</evidence>
<dbReference type="PROSITE" id="PS50280">
    <property type="entry name" value="SET"/>
    <property type="match status" value="1"/>
</dbReference>
<dbReference type="SUPFAM" id="SSF82199">
    <property type="entry name" value="SET domain"/>
    <property type="match status" value="1"/>
</dbReference>
<keyword evidence="15" id="KW-1185">Reference proteome</keyword>
<dbReference type="EC" id="2.1.1.354" evidence="2"/>
<evidence type="ECO:0000256" key="9">
    <source>
        <dbReference type="ARBA" id="ARBA00047583"/>
    </source>
</evidence>
<sequence>MSTSKAKKRPSPFRIKVGCVVALRYKPSSGNHVTMIVPPPPSESAAKPTKYALRSLAGSGAHAEVWTDPIPGRDEGLALIGRRVRCCITRRVADANDKNATATKTKNYIVEGEIVSLHGLDMDSSEWTKQRAIDRRNRRESAGFAVELLVDRDTLSKVPFLERTDEDVDVDKLKKESAKRAYKNEEAIKGKNKVTVKIWLQHPSGIVPDPEAATTNASSQDNIAKWAIRKRIPNQPGQPLELEEPENNGQNTDKTSMENGTGAAAGSGVVQNGTPPTEKKGNGSNNGNSEKENGSKTTTTKKHRKSNGTNNNNAVAVASAPTQFMGNANDDNAQQQRNWRWLAARYFDVYLADAKDDTVPESTTICNKNRLDFYKVYSNLLASCGGFIGEVLEVAPSSRAGTLAMVTLRRIILPEHTVTGRSCENQDFMEAYDDYDSTLIGKRKKSDNEGDGKNGHDDAKASDSQSCVVFRVPIEELVIVSRQIKRDEENDTAANGSPLVGLRINSSYSLSGDCQIRLKNTMPKKLDGEGRDPQPLTKKKLKKLALCHRCRTWLPRSRVTLCENENCLLTKHLNQAEELAASEEDKVGVGWCDACIDLSQKIDSLLGRSTEAPNLPCCTNTCDCRQCSATSDRFLTRDVFSAAIEKDRKAHQFTSGDSASLDNALEAVLVDADATVNSIPVCHFGIPPDFLDIKNLSQCSSKPITKVKPRPPVKTKNRGRSNSSSGAKAPPKRKRDTSPSRKATKKPKGAATRPRSPVPTGSSAPPRLARRQSEDYSVFKPTCCRMVEYKEMASAKAAGSEGFFVARQSTNSSGERIRNIRELQEKNCRLITAEKDKDKKTLTSRAARANQRRLVKDVALLGGASFNFDTLAGRESQLRFDRSNIHAWGVFADGEISSGDVIAEYRGELIGNAMAEKREKEYEQAKIGSDYMFRIDGLCVCDATKQGNVARFINASCDPNCYTKIITLDGKQRIVIYAKKDIKAGEELCYDYKFSLEYDPSERIPCHCGAPDCRGFMNWDKKLGRS</sequence>
<comment type="caution">
    <text evidence="14">The sequence shown here is derived from an EMBL/GenBank/DDBJ whole genome shotgun (WGS) entry which is preliminary data.</text>
</comment>
<dbReference type="InterPro" id="IPR046341">
    <property type="entry name" value="SET_dom_sf"/>
</dbReference>
<feature type="domain" description="Post-SET" evidence="13">
    <location>
        <begin position="1002"/>
        <end position="1018"/>
    </location>
</feature>
<comment type="catalytic activity">
    <reaction evidence="10">
        <text>N(6),N(6)-dimethyl-L-lysyl(4)-[histone H3] + S-adenosyl-L-methionine = N(6),N(6),N(6)-trimethyl-L-lysyl(4)-[histone H3] + S-adenosyl-L-homocysteine + H(+)</text>
        <dbReference type="Rhea" id="RHEA:60272"/>
        <dbReference type="Rhea" id="RHEA-COMP:15537"/>
        <dbReference type="Rhea" id="RHEA-COMP:15540"/>
        <dbReference type="ChEBI" id="CHEBI:15378"/>
        <dbReference type="ChEBI" id="CHEBI:57856"/>
        <dbReference type="ChEBI" id="CHEBI:59789"/>
        <dbReference type="ChEBI" id="CHEBI:61961"/>
        <dbReference type="ChEBI" id="CHEBI:61976"/>
    </reaction>
</comment>
<feature type="region of interest" description="Disordered" evidence="11">
    <location>
        <begin position="702"/>
        <end position="774"/>
    </location>
</feature>
<keyword evidence="3" id="KW-0489">Methyltransferase</keyword>
<organism evidence="14 15">
    <name type="scientific">Seminavis robusta</name>
    <dbReference type="NCBI Taxonomy" id="568900"/>
    <lineage>
        <taxon>Eukaryota</taxon>
        <taxon>Sar</taxon>
        <taxon>Stramenopiles</taxon>
        <taxon>Ochrophyta</taxon>
        <taxon>Bacillariophyta</taxon>
        <taxon>Bacillariophyceae</taxon>
        <taxon>Bacillariophycidae</taxon>
        <taxon>Naviculales</taxon>
        <taxon>Naviculaceae</taxon>
        <taxon>Seminavis</taxon>
    </lineage>
</organism>
<comment type="subcellular location">
    <subcellularLocation>
        <location evidence="1">Nucleus</location>
    </subcellularLocation>
</comment>
<dbReference type="PANTHER" id="PTHR45814">
    <property type="entry name" value="HISTONE-LYSINE N-METHYLTRANSFERASE SETD1"/>
    <property type="match status" value="1"/>
</dbReference>
<accession>A0A9N8DAZ5</accession>
<evidence type="ECO:0000256" key="7">
    <source>
        <dbReference type="ARBA" id="ARBA00023242"/>
    </source>
</evidence>
<keyword evidence="7" id="KW-0539">Nucleus</keyword>
<dbReference type="CDD" id="cd10518">
    <property type="entry name" value="SET_SETD1-like"/>
    <property type="match status" value="1"/>
</dbReference>
<dbReference type="SMART" id="SM00508">
    <property type="entry name" value="PostSET"/>
    <property type="match status" value="1"/>
</dbReference>
<evidence type="ECO:0000256" key="1">
    <source>
        <dbReference type="ARBA" id="ARBA00004123"/>
    </source>
</evidence>
<keyword evidence="4" id="KW-0808">Transferase</keyword>
<dbReference type="EMBL" id="CAICTM010000058">
    <property type="protein sequence ID" value="CAB9499359.1"/>
    <property type="molecule type" value="Genomic_DNA"/>
</dbReference>
<dbReference type="GO" id="GO:0032259">
    <property type="term" value="P:methylation"/>
    <property type="evidence" value="ECO:0007669"/>
    <property type="project" value="UniProtKB-KW"/>
</dbReference>
<dbReference type="PANTHER" id="PTHR45814:SF2">
    <property type="entry name" value="HISTONE-LYSINE N-METHYLTRANSFERASE SETD1"/>
    <property type="match status" value="1"/>
</dbReference>
<evidence type="ECO:0000256" key="2">
    <source>
        <dbReference type="ARBA" id="ARBA00012182"/>
    </source>
</evidence>
<dbReference type="PROSITE" id="PS50868">
    <property type="entry name" value="POST_SET"/>
    <property type="match status" value="1"/>
</dbReference>